<dbReference type="InterPro" id="IPR005543">
    <property type="entry name" value="PASTA_dom"/>
</dbReference>
<dbReference type="EMBL" id="JAHLFK010000021">
    <property type="protein sequence ID" value="MBU3829731.1"/>
    <property type="molecule type" value="Genomic_DNA"/>
</dbReference>
<dbReference type="InterPro" id="IPR001460">
    <property type="entry name" value="PCN-bd_Tpept"/>
</dbReference>
<dbReference type="Gene3D" id="2.20.70.70">
    <property type="match status" value="1"/>
</dbReference>
<dbReference type="InterPro" id="IPR005311">
    <property type="entry name" value="PBP_dimer"/>
</dbReference>
<evidence type="ECO:0000313" key="6">
    <source>
        <dbReference type="EMBL" id="MBU3829731.1"/>
    </source>
</evidence>
<feature type="domain" description="PASTA" evidence="5">
    <location>
        <begin position="597"/>
        <end position="657"/>
    </location>
</feature>
<dbReference type="AlphaFoldDB" id="A0A9E2NV00"/>
<evidence type="ECO:0000256" key="2">
    <source>
        <dbReference type="ARBA" id="ARBA00007171"/>
    </source>
</evidence>
<dbReference type="GO" id="GO:0005886">
    <property type="term" value="C:plasma membrane"/>
    <property type="evidence" value="ECO:0007669"/>
    <property type="project" value="UniProtKB-SubCell"/>
</dbReference>
<dbReference type="Pfam" id="PF00905">
    <property type="entry name" value="Transpeptidase"/>
    <property type="match status" value="1"/>
</dbReference>
<comment type="caution">
    <text evidence="6">The sequence shown here is derived from an EMBL/GenBank/DDBJ whole genome shotgun (WGS) entry which is preliminary data.</text>
</comment>
<sequence>MNKMTQRTKNNGNNGNRETFGKWLFIIVVAMFTLFIVRFAYIAITKDVQHVNLRSQAEQIYTQRRTILAKRGDIYDQHGSVLATDTNKYTLYAVLDKSQRSASGKPLYVKDKKRTARILAKYIDMPKSDILKTLSKKGQSYQVEFGSAGANLSVTKMQQIKAEKLPGIGFIATPARSYPEGEFASQIIGMATPRVTNKQTGQMTLVGQVGLESYFNKKLTGKNGLRQDKRDVYGYSLANSNRVIRKAVNGDNVYTTLDAKVQHIMENKMTKVFKESKAESMTAVVMDAKTGKIIAASQRPTLRSKKNPVWRNMLVQDVYEPGSTMKTFALSAAIDSGHFDPNATYNSGTWQMGGGKVTDWQTSGWGVITYKDAFDLSSNVGFAHVEQNMGAKTWKRYLTRFGMFSKVNVEGMNNEVSGYSAFKGILQQANTAFGQGITVNVMQMMRGFSAIANNGKMMKPYIVDKVTDNQGKTIQKTKPEQVGKPIKASTAKKVVKMMEGVVYDQKGLGHDYQISGYKIAGKTATAQIGGAGGYSNGDSNYLYSFVGIAPANKPRYVMYVTLRKPHNLDKPATKQIAEVFNPTMKFILNRQKSTKQKNSGIVKVPSVVGKSSQEATDTLNKHHLIPVVIGSGQTVKDQSIKEGQTSLINQHIILDTGGEYKMPDISNWSSDDVQQLAQIMGIKLKEKGSGYVDKQSIKANDVVKKSSTLTVEYSSRQ</sequence>
<dbReference type="GO" id="GO:0071555">
    <property type="term" value="P:cell wall organization"/>
    <property type="evidence" value="ECO:0007669"/>
    <property type="project" value="TreeGrafter"/>
</dbReference>
<dbReference type="Proteomes" id="UP000824180">
    <property type="component" value="Unassembled WGS sequence"/>
</dbReference>
<protein>
    <submittedName>
        <fullName evidence="6">Penicillin-binding protein</fullName>
    </submittedName>
</protein>
<dbReference type="InterPro" id="IPR012338">
    <property type="entry name" value="Beta-lactam/transpept-like"/>
</dbReference>
<dbReference type="PROSITE" id="PS51178">
    <property type="entry name" value="PASTA"/>
    <property type="match status" value="2"/>
</dbReference>
<keyword evidence="4" id="KW-1133">Transmembrane helix</keyword>
<dbReference type="InterPro" id="IPR050515">
    <property type="entry name" value="Beta-lactam/transpept"/>
</dbReference>
<reference evidence="6" key="2">
    <citation type="submission" date="2021-04" db="EMBL/GenBank/DDBJ databases">
        <authorList>
            <person name="Gilroy R."/>
        </authorList>
    </citation>
    <scope>NUCLEOTIDE SEQUENCE</scope>
    <source>
        <strain evidence="6">876</strain>
    </source>
</reference>
<reference evidence="6" key="1">
    <citation type="journal article" date="2021" name="PeerJ">
        <title>Extensive microbial diversity within the chicken gut microbiome revealed by metagenomics and culture.</title>
        <authorList>
            <person name="Gilroy R."/>
            <person name="Ravi A."/>
            <person name="Getino M."/>
            <person name="Pursley I."/>
            <person name="Horton D.L."/>
            <person name="Alikhan N.F."/>
            <person name="Baker D."/>
            <person name="Gharbi K."/>
            <person name="Hall N."/>
            <person name="Watson M."/>
            <person name="Adriaenssens E.M."/>
            <person name="Foster-Nyarko E."/>
            <person name="Jarju S."/>
            <person name="Secka A."/>
            <person name="Antonio M."/>
            <person name="Oren A."/>
            <person name="Chaudhuri R.R."/>
            <person name="La Ragione R."/>
            <person name="Hildebrand F."/>
            <person name="Pallen M.J."/>
        </authorList>
    </citation>
    <scope>NUCLEOTIDE SEQUENCE</scope>
    <source>
        <strain evidence="6">876</strain>
    </source>
</reference>
<dbReference type="GO" id="GO:0008658">
    <property type="term" value="F:penicillin binding"/>
    <property type="evidence" value="ECO:0007669"/>
    <property type="project" value="InterPro"/>
</dbReference>
<dbReference type="SUPFAM" id="SSF54184">
    <property type="entry name" value="Penicillin-binding protein 2x (pbp-2x), c-terminal domain"/>
    <property type="match status" value="2"/>
</dbReference>
<dbReference type="CDD" id="cd06575">
    <property type="entry name" value="PASTA_Pbp2x-like_2"/>
    <property type="match status" value="1"/>
</dbReference>
<keyword evidence="3 4" id="KW-0472">Membrane</keyword>
<gene>
    <name evidence="6" type="ORF">H9843_02340</name>
</gene>
<evidence type="ECO:0000313" key="7">
    <source>
        <dbReference type="Proteomes" id="UP000824180"/>
    </source>
</evidence>
<dbReference type="Gene3D" id="3.90.1310.10">
    <property type="entry name" value="Penicillin-binding protein 2a (Domain 2)"/>
    <property type="match status" value="1"/>
</dbReference>
<dbReference type="Pfam" id="PF03793">
    <property type="entry name" value="PASTA"/>
    <property type="match status" value="2"/>
</dbReference>
<evidence type="ECO:0000256" key="3">
    <source>
        <dbReference type="ARBA" id="ARBA00023136"/>
    </source>
</evidence>
<feature type="domain" description="PASTA" evidence="5">
    <location>
        <begin position="658"/>
        <end position="715"/>
    </location>
</feature>
<dbReference type="Pfam" id="PF03717">
    <property type="entry name" value="PBP_dimer"/>
    <property type="match status" value="1"/>
</dbReference>
<comment type="subcellular location">
    <subcellularLocation>
        <location evidence="1">Cell membrane</location>
        <topology evidence="1">Single-pass membrane protein</topology>
    </subcellularLocation>
</comment>
<dbReference type="CDD" id="cd06576">
    <property type="entry name" value="PASTA_Pbp2x-like_1"/>
    <property type="match status" value="1"/>
</dbReference>
<evidence type="ECO:0000256" key="4">
    <source>
        <dbReference type="SAM" id="Phobius"/>
    </source>
</evidence>
<dbReference type="SUPFAM" id="SSF56601">
    <property type="entry name" value="beta-lactamase/transpeptidase-like"/>
    <property type="match status" value="1"/>
</dbReference>
<dbReference type="PANTHER" id="PTHR30627">
    <property type="entry name" value="PEPTIDOGLYCAN D,D-TRANSPEPTIDASE"/>
    <property type="match status" value="1"/>
</dbReference>
<feature type="transmembrane region" description="Helical" evidence="4">
    <location>
        <begin position="20"/>
        <end position="44"/>
    </location>
</feature>
<keyword evidence="4" id="KW-0812">Transmembrane</keyword>
<organism evidence="6 7">
    <name type="scientific">Candidatus Limosilactobacillus merdavium</name>
    <dbReference type="NCBI Taxonomy" id="2838651"/>
    <lineage>
        <taxon>Bacteria</taxon>
        <taxon>Bacillati</taxon>
        <taxon>Bacillota</taxon>
        <taxon>Bacilli</taxon>
        <taxon>Lactobacillales</taxon>
        <taxon>Lactobacillaceae</taxon>
        <taxon>Limosilactobacillus</taxon>
    </lineage>
</organism>
<proteinExistence type="inferred from homology"/>
<dbReference type="SUPFAM" id="SSF56519">
    <property type="entry name" value="Penicillin binding protein dimerisation domain"/>
    <property type="match status" value="1"/>
</dbReference>
<comment type="similarity">
    <text evidence="2">Belongs to the transpeptidase family.</text>
</comment>
<accession>A0A9E2NV00</accession>
<dbReference type="Gene3D" id="3.30.70.2110">
    <property type="match status" value="1"/>
</dbReference>
<evidence type="ECO:0000259" key="5">
    <source>
        <dbReference type="PROSITE" id="PS51178"/>
    </source>
</evidence>
<name>A0A9E2NV00_9LACO</name>
<dbReference type="InterPro" id="IPR036138">
    <property type="entry name" value="PBP_dimer_sf"/>
</dbReference>
<evidence type="ECO:0000256" key="1">
    <source>
        <dbReference type="ARBA" id="ARBA00004162"/>
    </source>
</evidence>
<dbReference type="PANTHER" id="PTHR30627:SF26">
    <property type="entry name" value="PENICILLIN-BINDING PROTEIN 2B"/>
    <property type="match status" value="1"/>
</dbReference>
<dbReference type="SMART" id="SM00740">
    <property type="entry name" value="PASTA"/>
    <property type="match status" value="2"/>
</dbReference>
<dbReference type="Gene3D" id="3.40.710.10">
    <property type="entry name" value="DD-peptidase/beta-lactamase superfamily"/>
    <property type="match status" value="1"/>
</dbReference>